<reference evidence="5" key="3">
    <citation type="submission" date="2012-09" db="EMBL/GenBank/DDBJ databases">
        <authorList>
            <consortium name="VectorBase"/>
        </authorList>
    </citation>
    <scope>NUCLEOTIDE SEQUENCE</scope>
    <source>
        <strain evidence="5">Liverpool</strain>
    </source>
</reference>
<dbReference type="Proteomes" id="UP000682892">
    <property type="component" value="Unassembled WGS sequence"/>
</dbReference>
<accession>J9HEZ7</accession>
<keyword evidence="2" id="KW-0560">Oxidoreductase</keyword>
<protein>
    <submittedName>
        <fullName evidence="5">AAEL017059-PA</fullName>
    </submittedName>
</protein>
<dbReference type="VEuPathDB" id="VectorBase:AAEL017059"/>
<dbReference type="PaxDb" id="7159-AAEL017059-PA"/>
<dbReference type="AlphaFoldDB" id="J9HEZ7"/>
<proteinExistence type="predicted"/>
<evidence type="ECO:0000313" key="6">
    <source>
        <dbReference type="Proteomes" id="UP000682892"/>
    </source>
</evidence>
<dbReference type="Gene3D" id="3.40.50.920">
    <property type="match status" value="1"/>
</dbReference>
<feature type="domain" description="Transketolase C-terminal" evidence="4">
    <location>
        <begin position="30"/>
        <end position="91"/>
    </location>
</feature>
<name>J9HEZ7_AEDAE</name>
<dbReference type="STRING" id="7159.J9HEZ7"/>
<dbReference type="EMBL" id="CH477217">
    <property type="protein sequence ID" value="EJY57377.1"/>
    <property type="molecule type" value="Genomic_DNA"/>
</dbReference>
<organism evidence="5 6">
    <name type="scientific">Aedes aegypti</name>
    <name type="common">Yellowfever mosquito</name>
    <name type="synonym">Culex aegypti</name>
    <dbReference type="NCBI Taxonomy" id="7159"/>
    <lineage>
        <taxon>Eukaryota</taxon>
        <taxon>Metazoa</taxon>
        <taxon>Ecdysozoa</taxon>
        <taxon>Arthropoda</taxon>
        <taxon>Hexapoda</taxon>
        <taxon>Insecta</taxon>
        <taxon>Pterygota</taxon>
        <taxon>Neoptera</taxon>
        <taxon>Endopterygota</taxon>
        <taxon>Diptera</taxon>
        <taxon>Nematocera</taxon>
        <taxon>Culicoidea</taxon>
        <taxon>Culicidae</taxon>
        <taxon>Culicinae</taxon>
        <taxon>Aedini</taxon>
        <taxon>Aedes</taxon>
        <taxon>Stegomyia</taxon>
    </lineage>
</organism>
<dbReference type="eggNOG" id="KOG0525">
    <property type="taxonomic scope" value="Eukaryota"/>
</dbReference>
<evidence type="ECO:0000256" key="3">
    <source>
        <dbReference type="SAM" id="MobiDB-lite"/>
    </source>
</evidence>
<comment type="cofactor">
    <cofactor evidence="1">
        <name>thiamine diphosphate</name>
        <dbReference type="ChEBI" id="CHEBI:58937"/>
    </cofactor>
</comment>
<feature type="region of interest" description="Disordered" evidence="3">
    <location>
        <begin position="1"/>
        <end position="21"/>
    </location>
</feature>
<dbReference type="HOGENOM" id="CLU_012907_1_4_1"/>
<gene>
    <name evidence="5" type="ORF">AaeL_AAEL017059</name>
</gene>
<dbReference type="InterPro" id="IPR033248">
    <property type="entry name" value="Transketolase_C"/>
</dbReference>
<dbReference type="GO" id="GO:0016491">
    <property type="term" value="F:oxidoreductase activity"/>
    <property type="evidence" value="ECO:0007669"/>
    <property type="project" value="UniProtKB-KW"/>
</dbReference>
<dbReference type="PANTHER" id="PTHR42980">
    <property type="entry name" value="2-OXOISOVALERATE DEHYDROGENASE SUBUNIT BETA-RELATED"/>
    <property type="match status" value="1"/>
</dbReference>
<dbReference type="InterPro" id="IPR009014">
    <property type="entry name" value="Transketo_C/PFOR_II"/>
</dbReference>
<evidence type="ECO:0000256" key="2">
    <source>
        <dbReference type="ARBA" id="ARBA00023002"/>
    </source>
</evidence>
<evidence type="ECO:0000313" key="5">
    <source>
        <dbReference type="EMBL" id="EJY57377.1"/>
    </source>
</evidence>
<dbReference type="SUPFAM" id="SSF52922">
    <property type="entry name" value="TK C-terminal domain-like"/>
    <property type="match status" value="1"/>
</dbReference>
<reference evidence="5" key="1">
    <citation type="submission" date="2005-10" db="EMBL/GenBank/DDBJ databases">
        <authorList>
            <person name="Loftus B.J."/>
            <person name="Nene V.M."/>
            <person name="Hannick L.I."/>
            <person name="Bidwell S."/>
            <person name="Haas B."/>
            <person name="Amedeo P."/>
            <person name="Orvis J."/>
            <person name="Wortman J.R."/>
            <person name="White O.R."/>
            <person name="Salzberg S."/>
            <person name="Shumway M."/>
            <person name="Koo H."/>
            <person name="Zhao Y."/>
            <person name="Holmes M."/>
            <person name="Miller J."/>
            <person name="Schatz M."/>
            <person name="Pop M."/>
            <person name="Pai G."/>
            <person name="Utterback T."/>
            <person name="Rogers Y.-H."/>
            <person name="Kravitz S."/>
            <person name="Fraser C.M."/>
        </authorList>
    </citation>
    <scope>NUCLEOTIDE SEQUENCE</scope>
    <source>
        <strain evidence="5">Liverpool</strain>
    </source>
</reference>
<reference evidence="5" key="2">
    <citation type="journal article" date="2007" name="Science">
        <title>Genome sequence of Aedes aegypti, a major arbovirus vector.</title>
        <authorList>
            <person name="Nene V."/>
            <person name="Wortman J.R."/>
            <person name="Lawson D."/>
            <person name="Haas B."/>
            <person name="Kodira C."/>
            <person name="Tu Z.J."/>
            <person name="Loftus B."/>
            <person name="Xi Z."/>
            <person name="Megy K."/>
            <person name="Grabherr M."/>
            <person name="Ren Q."/>
            <person name="Zdobnov E.M."/>
            <person name="Lobo N.F."/>
            <person name="Campbell K.S."/>
            <person name="Brown S.E."/>
            <person name="Bonaldo M.F."/>
            <person name="Zhu J."/>
            <person name="Sinkins S.P."/>
            <person name="Hogenkamp D.G."/>
            <person name="Amedeo P."/>
            <person name="Arensburger P."/>
            <person name="Atkinson P.W."/>
            <person name="Bidwell S."/>
            <person name="Biedler J."/>
            <person name="Birney E."/>
            <person name="Bruggner R.V."/>
            <person name="Costas J."/>
            <person name="Coy M.R."/>
            <person name="Crabtree J."/>
            <person name="Crawford M."/>
            <person name="Debruyn B."/>
            <person name="Decaprio D."/>
            <person name="Eiglmeier K."/>
            <person name="Eisenstadt E."/>
            <person name="El-Dorry H."/>
            <person name="Gelbart W.M."/>
            <person name="Gomes S.L."/>
            <person name="Hammond M."/>
            <person name="Hannick L.I."/>
            <person name="Hogan J.R."/>
            <person name="Holmes M.H."/>
            <person name="Jaffe D."/>
            <person name="Johnston J.S."/>
            <person name="Kennedy R.C."/>
            <person name="Koo H."/>
            <person name="Kravitz S."/>
            <person name="Kriventseva E.V."/>
            <person name="Kulp D."/>
            <person name="Labutti K."/>
            <person name="Lee E."/>
            <person name="Li S."/>
            <person name="Lovin D.D."/>
            <person name="Mao C."/>
            <person name="Mauceli E."/>
            <person name="Menck C.F."/>
            <person name="Miller J.R."/>
            <person name="Montgomery P."/>
            <person name="Mori A."/>
            <person name="Nascimento A.L."/>
            <person name="Naveira H.F."/>
            <person name="Nusbaum C."/>
            <person name="O'leary S."/>
            <person name="Orvis J."/>
            <person name="Pertea M."/>
            <person name="Quesneville H."/>
            <person name="Reidenbach K.R."/>
            <person name="Rogers Y.H."/>
            <person name="Roth C.W."/>
            <person name="Schneider J.R."/>
            <person name="Schatz M."/>
            <person name="Shumway M."/>
            <person name="Stanke M."/>
            <person name="Stinson E.O."/>
            <person name="Tubio J.M."/>
            <person name="Vanzee J.P."/>
            <person name="Verjovski-Almeida S."/>
            <person name="Werner D."/>
            <person name="White O."/>
            <person name="Wyder S."/>
            <person name="Zeng Q."/>
            <person name="Zhao Q."/>
            <person name="Zhao Y."/>
            <person name="Hill C.A."/>
            <person name="Raikhel A.S."/>
            <person name="Soares M.B."/>
            <person name="Knudson D.L."/>
            <person name="Lee N.H."/>
            <person name="Galagan J."/>
            <person name="Salzberg S.L."/>
            <person name="Paulsen I.T."/>
            <person name="Dimopoulos G."/>
            <person name="Collins F.H."/>
            <person name="Birren B."/>
            <person name="Fraser-Liggett C.M."/>
            <person name="Severson D.W."/>
        </authorList>
    </citation>
    <scope>NUCLEOTIDE SEQUENCE [LARGE SCALE GENOMIC DNA]</scope>
    <source>
        <strain evidence="5">Liverpool</strain>
    </source>
</reference>
<sequence>MGKLSRPAQQQGKVGSQRDELKAKRGFGWSAKKTGRVLIAHEAPLTCGFGAELAATIQEECFLHLEAPIARVTGWDTPFPHVFEPFYIPDKFRCLAGIKKLIDY</sequence>
<dbReference type="Pfam" id="PF02780">
    <property type="entry name" value="Transketolase_C"/>
    <property type="match status" value="1"/>
</dbReference>
<dbReference type="GO" id="GO:0007584">
    <property type="term" value="P:response to nutrient"/>
    <property type="evidence" value="ECO:0007669"/>
    <property type="project" value="TreeGrafter"/>
</dbReference>
<evidence type="ECO:0000256" key="1">
    <source>
        <dbReference type="ARBA" id="ARBA00001964"/>
    </source>
</evidence>
<evidence type="ECO:0000259" key="4">
    <source>
        <dbReference type="Pfam" id="PF02780"/>
    </source>
</evidence>
<dbReference type="GO" id="GO:0009083">
    <property type="term" value="P:branched-chain amino acid catabolic process"/>
    <property type="evidence" value="ECO:0007669"/>
    <property type="project" value="TreeGrafter"/>
</dbReference>
<dbReference type="PANTHER" id="PTHR42980:SF1">
    <property type="entry name" value="2-OXOISOVALERATE DEHYDROGENASE SUBUNIT BETA, MITOCHONDRIAL"/>
    <property type="match status" value="1"/>
</dbReference>